<dbReference type="RefSeq" id="WP_061140732.1">
    <property type="nucleotide sequence ID" value="NZ_LNNH01000010.1"/>
</dbReference>
<evidence type="ECO:0000313" key="2">
    <source>
        <dbReference type="Proteomes" id="UP000064189"/>
    </source>
</evidence>
<keyword evidence="2" id="KW-1185">Reference proteome</keyword>
<gene>
    <name evidence="1" type="ORF">AS888_04270</name>
</gene>
<dbReference type="InterPro" id="IPR015278">
    <property type="entry name" value="BglII-like"/>
</dbReference>
<comment type="caution">
    <text evidence="1">The sequence shown here is derived from an EMBL/GenBank/DDBJ whole genome shotgun (WGS) entry which is preliminary data.</text>
</comment>
<evidence type="ECO:0000313" key="1">
    <source>
        <dbReference type="EMBL" id="KWW21732.1"/>
    </source>
</evidence>
<dbReference type="GO" id="GO:0000287">
    <property type="term" value="F:magnesium ion binding"/>
    <property type="evidence" value="ECO:0007669"/>
    <property type="project" value="InterPro"/>
</dbReference>
<dbReference type="GO" id="GO:0009307">
    <property type="term" value="P:DNA restriction-modification system"/>
    <property type="evidence" value="ECO:0007669"/>
    <property type="project" value="InterPro"/>
</dbReference>
<dbReference type="SUPFAM" id="SSF52980">
    <property type="entry name" value="Restriction endonuclease-like"/>
    <property type="match status" value="1"/>
</dbReference>
<proteinExistence type="predicted"/>
<sequence>MKLKIHSHNFAENILSQEPFKQTYDELLNICKQAPIPIYKNKSSNQKKLDVIQQIIDSYLNLRLKSDGWNHDEHFPVNDKEYLTIDYKKNVSTGEQDYNIHLEVEFGNVASTYRNYFKLQFLNYKKSNNIGVLILPTESLSKRIDSGIATYEKTVGELESANGIFNFPILVIGLDYNEDDELPLNTGELTLKELQSKSNIKHDMFVRDLIKNIRA</sequence>
<dbReference type="GO" id="GO:0003677">
    <property type="term" value="F:DNA binding"/>
    <property type="evidence" value="ECO:0007669"/>
    <property type="project" value="InterPro"/>
</dbReference>
<reference evidence="1 2" key="1">
    <citation type="submission" date="2015-11" db="EMBL/GenBank/DDBJ databases">
        <title>Genome Sequence of Bacillus simplex strain VanAntwerpen2.</title>
        <authorList>
            <person name="Couger M.B."/>
        </authorList>
    </citation>
    <scope>NUCLEOTIDE SEQUENCE [LARGE SCALE GENOMIC DNA]</scope>
    <source>
        <strain evidence="1 2">VanAntwerpen02</strain>
    </source>
</reference>
<dbReference type="Gene3D" id="3.40.91.20">
    <property type="match status" value="1"/>
</dbReference>
<dbReference type="Pfam" id="PF09195">
    <property type="entry name" value="Endonuc-BglII"/>
    <property type="match status" value="1"/>
</dbReference>
<dbReference type="InterPro" id="IPR011335">
    <property type="entry name" value="Restrct_endonuc-II-like"/>
</dbReference>
<evidence type="ECO:0008006" key="3">
    <source>
        <dbReference type="Google" id="ProtNLM"/>
    </source>
</evidence>
<dbReference type="GO" id="GO:0009036">
    <property type="term" value="F:type II site-specific deoxyribonuclease activity"/>
    <property type="evidence" value="ECO:0007669"/>
    <property type="project" value="InterPro"/>
</dbReference>
<dbReference type="InterPro" id="IPR011338">
    <property type="entry name" value="BamHI/BglII/BstY"/>
</dbReference>
<protein>
    <recommendedName>
        <fullName evidence="3">Restriction endonuclease</fullName>
    </recommendedName>
</protein>
<dbReference type="AlphaFoldDB" id="A0A120GQR1"/>
<accession>A0A120GQR1</accession>
<name>A0A120GQR1_9BACI</name>
<dbReference type="EMBL" id="LNNH01000010">
    <property type="protein sequence ID" value="KWW21732.1"/>
    <property type="molecule type" value="Genomic_DNA"/>
</dbReference>
<organism evidence="1 2">
    <name type="scientific">Peribacillus simplex</name>
    <dbReference type="NCBI Taxonomy" id="1478"/>
    <lineage>
        <taxon>Bacteria</taxon>
        <taxon>Bacillati</taxon>
        <taxon>Bacillota</taxon>
        <taxon>Bacilli</taxon>
        <taxon>Bacillales</taxon>
        <taxon>Bacillaceae</taxon>
        <taxon>Peribacillus</taxon>
    </lineage>
</organism>
<dbReference type="Proteomes" id="UP000064189">
    <property type="component" value="Unassembled WGS sequence"/>
</dbReference>